<reference evidence="6" key="2">
    <citation type="submission" date="2025-08" db="UniProtKB">
        <authorList>
            <consortium name="Ensembl"/>
        </authorList>
    </citation>
    <scope>IDENTIFICATION</scope>
</reference>
<dbReference type="PANTHER" id="PTHR22980:SF0">
    <property type="entry name" value="CENTROMERE PROTEIN S"/>
    <property type="match status" value="1"/>
</dbReference>
<dbReference type="GO" id="GO:0046982">
    <property type="term" value="F:protein heterodimerization activity"/>
    <property type="evidence" value="ECO:0007669"/>
    <property type="project" value="InterPro"/>
</dbReference>
<keyword evidence="4" id="KW-0238">DNA-binding</keyword>
<dbReference type="PANTHER" id="PTHR22980">
    <property type="entry name" value="CORTISTATIN"/>
    <property type="match status" value="1"/>
</dbReference>
<comment type="similarity">
    <text evidence="1">Belongs to the TAF9 family. CENP-S/MHF1 subfamily.</text>
</comment>
<evidence type="ECO:0000313" key="7">
    <source>
        <dbReference type="Proteomes" id="UP000008144"/>
    </source>
</evidence>
<evidence type="ECO:0000313" key="6">
    <source>
        <dbReference type="Ensembl" id="ENSCINP00000031465.1"/>
    </source>
</evidence>
<dbReference type="Pfam" id="PF15630">
    <property type="entry name" value="CENP-S"/>
    <property type="match status" value="1"/>
</dbReference>
<dbReference type="Proteomes" id="UP000008144">
    <property type="component" value="Unassembled WGS sequence"/>
</dbReference>
<gene>
    <name evidence="6" type="primary">LOC100185873</name>
</gene>
<organism evidence="6 7">
    <name type="scientific">Ciona intestinalis</name>
    <name type="common">Transparent sea squirt</name>
    <name type="synonym">Ascidia intestinalis</name>
    <dbReference type="NCBI Taxonomy" id="7719"/>
    <lineage>
        <taxon>Eukaryota</taxon>
        <taxon>Metazoa</taxon>
        <taxon>Chordata</taxon>
        <taxon>Tunicata</taxon>
        <taxon>Ascidiacea</taxon>
        <taxon>Phlebobranchia</taxon>
        <taxon>Cionidae</taxon>
        <taxon>Ciona</taxon>
    </lineage>
</organism>
<dbReference type="GO" id="GO:0071821">
    <property type="term" value="C:FANCM-MHF complex"/>
    <property type="evidence" value="ECO:0000318"/>
    <property type="project" value="GO_Central"/>
</dbReference>
<dbReference type="InterPro" id="IPR009072">
    <property type="entry name" value="Histone-fold"/>
</dbReference>
<dbReference type="CDD" id="cd22919">
    <property type="entry name" value="HFD_CENP-S"/>
    <property type="match status" value="1"/>
</dbReference>
<accession>A0A1W2WK70</accession>
<dbReference type="GO" id="GO:0006281">
    <property type="term" value="P:DNA repair"/>
    <property type="evidence" value="ECO:0007669"/>
    <property type="project" value="UniProtKB-KW"/>
</dbReference>
<evidence type="ECO:0000256" key="5">
    <source>
        <dbReference type="ARBA" id="ARBA00023204"/>
    </source>
</evidence>
<reference evidence="7" key="1">
    <citation type="journal article" date="2002" name="Science">
        <title>The draft genome of Ciona intestinalis: insights into chordate and vertebrate origins.</title>
        <authorList>
            <person name="Dehal P."/>
            <person name="Satou Y."/>
            <person name="Campbell R.K."/>
            <person name="Chapman J."/>
            <person name="Degnan B."/>
            <person name="De Tomaso A."/>
            <person name="Davidson B."/>
            <person name="Di Gregorio A."/>
            <person name="Gelpke M."/>
            <person name="Goodstein D.M."/>
            <person name="Harafuji N."/>
            <person name="Hastings K.E."/>
            <person name="Ho I."/>
            <person name="Hotta K."/>
            <person name="Huang W."/>
            <person name="Kawashima T."/>
            <person name="Lemaire P."/>
            <person name="Martinez D."/>
            <person name="Meinertzhagen I.A."/>
            <person name="Necula S."/>
            <person name="Nonaka M."/>
            <person name="Putnam N."/>
            <person name="Rash S."/>
            <person name="Saiga H."/>
            <person name="Satake M."/>
            <person name="Terry A."/>
            <person name="Yamada L."/>
            <person name="Wang H.G."/>
            <person name="Awazu S."/>
            <person name="Azumi K."/>
            <person name="Boore J."/>
            <person name="Branno M."/>
            <person name="Chin-Bow S."/>
            <person name="DeSantis R."/>
            <person name="Doyle S."/>
            <person name="Francino P."/>
            <person name="Keys D.N."/>
            <person name="Haga S."/>
            <person name="Hayashi H."/>
            <person name="Hino K."/>
            <person name="Imai K.S."/>
            <person name="Inaba K."/>
            <person name="Kano S."/>
            <person name="Kobayashi K."/>
            <person name="Kobayashi M."/>
            <person name="Lee B.I."/>
            <person name="Makabe K.W."/>
            <person name="Manohar C."/>
            <person name="Matassi G."/>
            <person name="Medina M."/>
            <person name="Mochizuki Y."/>
            <person name="Mount S."/>
            <person name="Morishita T."/>
            <person name="Miura S."/>
            <person name="Nakayama A."/>
            <person name="Nishizaka S."/>
            <person name="Nomoto H."/>
            <person name="Ohta F."/>
            <person name="Oishi K."/>
            <person name="Rigoutsos I."/>
            <person name="Sano M."/>
            <person name="Sasaki A."/>
            <person name="Sasakura Y."/>
            <person name="Shoguchi E."/>
            <person name="Shin-i T."/>
            <person name="Spagnuolo A."/>
            <person name="Stainier D."/>
            <person name="Suzuki M.M."/>
            <person name="Tassy O."/>
            <person name="Takatori N."/>
            <person name="Tokuoka M."/>
            <person name="Yagi K."/>
            <person name="Yoshizaki F."/>
            <person name="Wada S."/>
            <person name="Zhang C."/>
            <person name="Hyatt P.D."/>
            <person name="Larimer F."/>
            <person name="Detter C."/>
            <person name="Doggett N."/>
            <person name="Glavina T."/>
            <person name="Hawkins T."/>
            <person name="Richardson P."/>
            <person name="Lucas S."/>
            <person name="Kohara Y."/>
            <person name="Levine M."/>
            <person name="Satoh N."/>
            <person name="Rokhsar D.S."/>
        </authorList>
    </citation>
    <scope>NUCLEOTIDE SEQUENCE [LARGE SCALE GENOMIC DNA]</scope>
</reference>
<reference evidence="6" key="3">
    <citation type="submission" date="2025-09" db="UniProtKB">
        <authorList>
            <consortium name="Ensembl"/>
        </authorList>
    </citation>
    <scope>IDENTIFICATION</scope>
</reference>
<evidence type="ECO:0000256" key="1">
    <source>
        <dbReference type="ARBA" id="ARBA00006612"/>
    </source>
</evidence>
<dbReference type="Gene3D" id="1.10.20.10">
    <property type="entry name" value="Histone, subunit A"/>
    <property type="match status" value="1"/>
</dbReference>
<name>H2XP82_CIOIN</name>
<dbReference type="STRING" id="7719.ENSCINP00000031465"/>
<keyword evidence="7" id="KW-1185">Reference proteome</keyword>
<keyword evidence="5" id="KW-0234">DNA repair</keyword>
<dbReference type="GO" id="GO:0031297">
    <property type="term" value="P:replication fork processing"/>
    <property type="evidence" value="ECO:0000318"/>
    <property type="project" value="GO_Central"/>
</dbReference>
<dbReference type="GO" id="GO:0000712">
    <property type="term" value="P:resolution of meiotic recombination intermediates"/>
    <property type="evidence" value="ECO:0000318"/>
    <property type="project" value="GO_Central"/>
</dbReference>
<sequence length="94" mass="10791">MASIEEDEKFTQVIHYTTGKICKKIEKETEIIFSKESIAMIADLASRQSVLFAHDLELFAKHAKRKRITADDLFLLTRKTPSLCRHLAELKPDS</sequence>
<dbReference type="InterPro" id="IPR029003">
    <property type="entry name" value="CENP-S/Mhf1"/>
</dbReference>
<proteinExistence type="inferred from homology"/>
<dbReference type="Ensembl" id="ENSCINT00000033398.1">
    <property type="protein sequence ID" value="ENSCINP00000031465.1"/>
    <property type="gene ID" value="ENSCING00000025009.1"/>
</dbReference>
<dbReference type="GO" id="GO:0003677">
    <property type="term" value="F:DNA binding"/>
    <property type="evidence" value="ECO:0007669"/>
    <property type="project" value="UniProtKB-KW"/>
</dbReference>
<dbReference type="GO" id="GO:0003682">
    <property type="term" value="F:chromatin binding"/>
    <property type="evidence" value="ECO:0000318"/>
    <property type="project" value="GO_Central"/>
</dbReference>
<dbReference type="GeneTree" id="ENSGT00940000174411"/>
<dbReference type="RefSeq" id="XP_002129069.1">
    <property type="nucleotide sequence ID" value="XM_002129033.5"/>
</dbReference>
<dbReference type="InParanoid" id="H2XP82"/>
<protein>
    <recommendedName>
        <fullName evidence="2">Centromere protein S</fullName>
    </recommendedName>
</protein>
<dbReference type="GeneID" id="100185873"/>
<keyword evidence="3" id="KW-0227">DNA damage</keyword>
<evidence type="ECO:0000256" key="3">
    <source>
        <dbReference type="ARBA" id="ARBA00022763"/>
    </source>
</evidence>
<evidence type="ECO:0000256" key="4">
    <source>
        <dbReference type="ARBA" id="ARBA00023125"/>
    </source>
</evidence>
<dbReference type="OMA" id="WTQIENV"/>
<accession>H2XP82</accession>
<dbReference type="HOGENOM" id="CLU_100369_3_1_1"/>
<dbReference type="AlphaFoldDB" id="H2XP82"/>
<evidence type="ECO:0000256" key="2">
    <source>
        <dbReference type="ARBA" id="ARBA00016400"/>
    </source>
</evidence>
<dbReference type="SUPFAM" id="SSF47113">
    <property type="entry name" value="Histone-fold"/>
    <property type="match status" value="1"/>
</dbReference>